<organism evidence="2 3">
    <name type="scientific">Laodelphax striatellus</name>
    <name type="common">Small brown planthopper</name>
    <name type="synonym">Delphax striatella</name>
    <dbReference type="NCBI Taxonomy" id="195883"/>
    <lineage>
        <taxon>Eukaryota</taxon>
        <taxon>Metazoa</taxon>
        <taxon>Ecdysozoa</taxon>
        <taxon>Arthropoda</taxon>
        <taxon>Hexapoda</taxon>
        <taxon>Insecta</taxon>
        <taxon>Pterygota</taxon>
        <taxon>Neoptera</taxon>
        <taxon>Paraneoptera</taxon>
        <taxon>Hemiptera</taxon>
        <taxon>Auchenorrhyncha</taxon>
        <taxon>Fulgoroidea</taxon>
        <taxon>Delphacidae</taxon>
        <taxon>Criomorphinae</taxon>
        <taxon>Laodelphax</taxon>
    </lineage>
</organism>
<keyword evidence="3" id="KW-1185">Reference proteome</keyword>
<evidence type="ECO:0000256" key="1">
    <source>
        <dbReference type="SAM" id="Phobius"/>
    </source>
</evidence>
<dbReference type="AlphaFoldDB" id="A0A482XBW8"/>
<name>A0A482XBW8_LAOST</name>
<accession>A0A482XBW8</accession>
<feature type="transmembrane region" description="Helical" evidence="1">
    <location>
        <begin position="20"/>
        <end position="39"/>
    </location>
</feature>
<proteinExistence type="predicted"/>
<keyword evidence="1" id="KW-0472">Membrane</keyword>
<dbReference type="InParanoid" id="A0A482XBW8"/>
<reference evidence="2 3" key="1">
    <citation type="journal article" date="2017" name="Gigascience">
        <title>Genome sequence of the small brown planthopper, Laodelphax striatellus.</title>
        <authorList>
            <person name="Zhu J."/>
            <person name="Jiang F."/>
            <person name="Wang X."/>
            <person name="Yang P."/>
            <person name="Bao Y."/>
            <person name="Zhao W."/>
            <person name="Wang W."/>
            <person name="Lu H."/>
            <person name="Wang Q."/>
            <person name="Cui N."/>
            <person name="Li J."/>
            <person name="Chen X."/>
            <person name="Luo L."/>
            <person name="Yu J."/>
            <person name="Kang L."/>
            <person name="Cui F."/>
        </authorList>
    </citation>
    <scope>NUCLEOTIDE SEQUENCE [LARGE SCALE GENOMIC DNA]</scope>
    <source>
        <strain evidence="2">Lst14</strain>
    </source>
</reference>
<feature type="non-terminal residue" evidence="2">
    <location>
        <position position="152"/>
    </location>
</feature>
<evidence type="ECO:0000313" key="3">
    <source>
        <dbReference type="Proteomes" id="UP000291343"/>
    </source>
</evidence>
<dbReference type="EMBL" id="QKKF02013669">
    <property type="protein sequence ID" value="RZF42968.1"/>
    <property type="molecule type" value="Genomic_DNA"/>
</dbReference>
<gene>
    <name evidence="2" type="ORF">LSTR_LSTR016206</name>
</gene>
<keyword evidence="1" id="KW-1133">Transmembrane helix</keyword>
<keyword evidence="1" id="KW-0812">Transmembrane</keyword>
<evidence type="ECO:0000313" key="2">
    <source>
        <dbReference type="EMBL" id="RZF42968.1"/>
    </source>
</evidence>
<dbReference type="Proteomes" id="UP000291343">
    <property type="component" value="Unassembled WGS sequence"/>
</dbReference>
<protein>
    <submittedName>
        <fullName evidence="2">Uncharacterized protein</fullName>
    </submittedName>
</protein>
<sequence length="152" mass="17918">MERKRSKVMKLAYTATKYLFSSHNITSILSIITYMTNYIQEIENLPLPFIFYNPITNSNISTDLFQYVILALVQCLYLYLSFNVCMDLYHSSVYSCSNVKTDMELFMLSIEEFDEVCEAVMVTDYGEESQKRRHEILREYVKGLVRQHQIIS</sequence>
<feature type="transmembrane region" description="Helical" evidence="1">
    <location>
        <begin position="64"/>
        <end position="82"/>
    </location>
</feature>
<comment type="caution">
    <text evidence="2">The sequence shown here is derived from an EMBL/GenBank/DDBJ whole genome shotgun (WGS) entry which is preliminary data.</text>
</comment>